<gene>
    <name evidence="2" type="ORF">G210_3192</name>
</gene>
<comment type="caution">
    <text evidence="2">The sequence shown here is derived from an EMBL/GenBank/DDBJ whole genome shotgun (WGS) entry which is preliminary data.</text>
</comment>
<name>M3JUK9_CANMX</name>
<organism evidence="2 3">
    <name type="scientific">Candida maltosa (strain Xu316)</name>
    <name type="common">Yeast</name>
    <dbReference type="NCBI Taxonomy" id="1245528"/>
    <lineage>
        <taxon>Eukaryota</taxon>
        <taxon>Fungi</taxon>
        <taxon>Dikarya</taxon>
        <taxon>Ascomycota</taxon>
        <taxon>Saccharomycotina</taxon>
        <taxon>Pichiomycetes</taxon>
        <taxon>Debaryomycetaceae</taxon>
        <taxon>Candida/Lodderomyces clade</taxon>
        <taxon>Candida</taxon>
    </lineage>
</organism>
<dbReference type="EMBL" id="AOGT01001967">
    <property type="protein sequence ID" value="EMG46560.1"/>
    <property type="molecule type" value="Genomic_DNA"/>
</dbReference>
<evidence type="ECO:0000313" key="2">
    <source>
        <dbReference type="EMBL" id="EMG46560.1"/>
    </source>
</evidence>
<evidence type="ECO:0000313" key="3">
    <source>
        <dbReference type="Proteomes" id="UP000011777"/>
    </source>
</evidence>
<reference evidence="2 3" key="1">
    <citation type="submission" date="2013-02" db="EMBL/GenBank/DDBJ databases">
        <title>Genome sequence of Candida maltosa Xu316, a potential industrial strain for xylitol and ethanol production.</title>
        <authorList>
            <person name="Yu J."/>
            <person name="Wang Q."/>
            <person name="Geng X."/>
            <person name="Bao W."/>
            <person name="He P."/>
            <person name="Cai J."/>
        </authorList>
    </citation>
    <scope>NUCLEOTIDE SEQUENCE [LARGE SCALE GENOMIC DNA]</scope>
    <source>
        <strain evidence="3">Xu316</strain>
    </source>
</reference>
<feature type="non-terminal residue" evidence="2">
    <location>
        <position position="1"/>
    </location>
</feature>
<feature type="region of interest" description="Disordered" evidence="1">
    <location>
        <begin position="1"/>
        <end position="24"/>
    </location>
</feature>
<dbReference type="AlphaFoldDB" id="M3JUK9"/>
<dbReference type="Proteomes" id="UP000011777">
    <property type="component" value="Unassembled WGS sequence"/>
</dbReference>
<keyword evidence="3" id="KW-1185">Reference proteome</keyword>
<dbReference type="HOGENOM" id="CLU_3282299_0_0_1"/>
<evidence type="ECO:0000256" key="1">
    <source>
        <dbReference type="SAM" id="MobiDB-lite"/>
    </source>
</evidence>
<protein>
    <submittedName>
        <fullName evidence="2">Uncharacterized protein</fullName>
    </submittedName>
</protein>
<accession>M3JUK9</accession>
<feature type="compositionally biased region" description="Basic and acidic residues" evidence="1">
    <location>
        <begin position="1"/>
        <end position="21"/>
    </location>
</feature>
<proteinExistence type="predicted"/>
<sequence>EWSHFERRYKPTMRDSTKLEENPDTNNRQIINRWMLLDKSF</sequence>